<name>A0A844G8E8_9BACT</name>
<organism evidence="3 4">
    <name type="scientific">Victivallis lenta</name>
    <dbReference type="NCBI Taxonomy" id="2606640"/>
    <lineage>
        <taxon>Bacteria</taxon>
        <taxon>Pseudomonadati</taxon>
        <taxon>Lentisphaerota</taxon>
        <taxon>Lentisphaeria</taxon>
        <taxon>Victivallales</taxon>
        <taxon>Victivallaceae</taxon>
        <taxon>Victivallis</taxon>
    </lineage>
</organism>
<dbReference type="RefSeq" id="WP_154420277.1">
    <property type="nucleotide sequence ID" value="NZ_VUNS01000029.1"/>
</dbReference>
<feature type="region of interest" description="Disordered" evidence="1">
    <location>
        <begin position="1131"/>
        <end position="1154"/>
    </location>
</feature>
<evidence type="ECO:0000256" key="2">
    <source>
        <dbReference type="SAM" id="SignalP"/>
    </source>
</evidence>
<accession>A0A844G8E8</accession>
<feature type="chain" id="PRO_5032772193" evidence="2">
    <location>
        <begin position="18"/>
        <end position="1359"/>
    </location>
</feature>
<gene>
    <name evidence="3" type="ORF">FYJ85_18980</name>
</gene>
<protein>
    <submittedName>
        <fullName evidence="3">Uncharacterized protein</fullName>
    </submittedName>
</protein>
<evidence type="ECO:0000313" key="4">
    <source>
        <dbReference type="Proteomes" id="UP000435649"/>
    </source>
</evidence>
<comment type="caution">
    <text evidence="3">The sequence shown here is derived from an EMBL/GenBank/DDBJ whole genome shotgun (WGS) entry which is preliminary data.</text>
</comment>
<evidence type="ECO:0000313" key="3">
    <source>
        <dbReference type="EMBL" id="MST99122.1"/>
    </source>
</evidence>
<feature type="signal peptide" evidence="2">
    <location>
        <begin position="1"/>
        <end position="17"/>
    </location>
</feature>
<sequence>MKHSILLLLLTAAFRLAGNSPAPEIAWEFDPAFGVKEQGLELNGFDSMKVLPEGTLKLAANWKKDGGGEPYLRSSYEMFAPYDSRDLGVLEIRLRARVSPEIAGTGIGFRVRLRHHRGGGSEQQLPLEADGAFHIIRIDFSKFRHPENSRGFYLYLYPLVNTGGAEGWASVELDYLRVRFSDAGAVRNIRLVADEKIADMQELLQSFKPYGIVPKGADAGQKKLHALRGTLDSGAGPGQYEAAMELDREFVRQHSVLRFGRRLKELFDEAHMLESSIVRRNEKAVQKEETARFRAALERIGLLLSRGEFDAARTSLDAADRNRTALWNRLLSPENGGPAWQRGIDAYSTGLFGWQFRTRESLAFSVDRERLVRGFFVNRDGTKTGLSIRPEGAAFLKNDPEELETSWTSSNWNYPCRTADGKPADWMIAVSRLAPGIQLTAGTRSIRLAVNAGRDCLPTRILIPCRDGAKLLTPEELAEFQWRNMAENWLLLLCDNGLPAAPWLLTLQHRPESVTAAGDALRFSFPERAGTIGIANLYGARPLPPDWSKEWSAPPPEVTGQCRRLNAVMTACPWSCTEFFAVDREAGTVRIENRFGYRAVKNDWNYGGAEYAPLPPALAMAASKGYPARLPENAEESGFDTIYGPWRAVPGSRAEYTLPLPDLSDELFVRTERYGEQQKKSRRWLLSLPNALFHFSPGHYINNFWTWYFNGFCLFAPDEKQIILRNMKSVLDRYCTEVRDEPARLRMAHHTHRHGDRTEPFTGRSYLAYGWRSKHGAQLNYHDITDLAGFHLMPVQRYAAISGDWKLIRKHWPQIIDLYGSIPRRAEWASMAVGTTDRSLTHVIDMAPDSWLASEAAAKLARGVGDRRTEALALCIAARQAVPLCGALLKREWDMAHNNDWEWKTQLPELGYFDSSHVNATRWDDSQLSASGIVGMIHSPALLRMYREFCPGALRVFLARMEEAYPQWADWRYVRPGKKEGQNGPTAFYRQLLLRDALGEPTGELEKLFRAGLFDDNEFSVWTRNVAGRSTIVGLSLDGCAILSGRDAPLRISGWGRAAFRDAWFRFATGTAAIELESPEPFTLELFSAVEPAGITVNGKTPDAGAIRHDAAGKRLSLRLGPGGSRIELHYPGWRPPHRETSIRPAGPIAPTPEMKLCSTERELRFAAGSSSGRKEFVCGETTPIPLSGSGDTASGFAAGDRVLHGVPMRLAPGAVGVGAAGNAAGLPKRAEIAAGGRWKRLYFLHAAEENGTPGEVLLRYRIHYADGSSAVFEARSGLELAGRRNPGELPNGRPVRNGGRDGAYLSVWENAARDETPGVVADFQKEYRMIDRISLEFAARNGTAVLLAVTGEAAESEQ</sequence>
<dbReference type="EMBL" id="VUNS01000029">
    <property type="protein sequence ID" value="MST99122.1"/>
    <property type="molecule type" value="Genomic_DNA"/>
</dbReference>
<keyword evidence="4" id="KW-1185">Reference proteome</keyword>
<keyword evidence="2" id="KW-0732">Signal</keyword>
<proteinExistence type="predicted"/>
<dbReference type="Proteomes" id="UP000435649">
    <property type="component" value="Unassembled WGS sequence"/>
</dbReference>
<reference evidence="3 4" key="1">
    <citation type="submission" date="2019-08" db="EMBL/GenBank/DDBJ databases">
        <title>In-depth cultivation of the pig gut microbiome towards novel bacterial diversity and tailored functional studies.</title>
        <authorList>
            <person name="Wylensek D."/>
            <person name="Hitch T.C.A."/>
            <person name="Clavel T."/>
        </authorList>
    </citation>
    <scope>NUCLEOTIDE SEQUENCE [LARGE SCALE GENOMIC DNA]</scope>
    <source>
        <strain evidence="3 4">BBE-744-WT-12</strain>
    </source>
</reference>
<evidence type="ECO:0000256" key="1">
    <source>
        <dbReference type="SAM" id="MobiDB-lite"/>
    </source>
</evidence>